<dbReference type="Gene3D" id="3.30.1380.10">
    <property type="match status" value="1"/>
</dbReference>
<keyword evidence="4" id="KW-1185">Reference proteome</keyword>
<evidence type="ECO:0000259" key="2">
    <source>
        <dbReference type="Pfam" id="PF13539"/>
    </source>
</evidence>
<dbReference type="RefSeq" id="WP_117355565.1">
    <property type="nucleotide sequence ID" value="NZ_QURH01000010.1"/>
</dbReference>
<sequence length="302" mass="31854">MPFHRTPSSRIRTVRPGAAGPSRRPTGPLPTPAGTNRGTSVLTRTGTGRRAAVLGTALVVASAAATGCGHGSSKSPSGGSPAAPPTATGPGGTPTATGTVGTATATSSPTQDLNRFHARVDRVTAKDLPHSWRSGCPVPPSGLRMIVMNYWGMDRRPHPDGRLVVNASAANKLTGVFRKLFENRYPIHKMVPVDAYKGSDFDSIEDDNTSAFNCRNATGAGHWSQHAYGLAVDINPCENPYVTADGHIEHPRCVKFGDRSRRDPGLIHAGDSTVKAFASIGWGWGGSWPGTRDYQHFSSTGH</sequence>
<feature type="region of interest" description="Disordered" evidence="1">
    <location>
        <begin position="1"/>
        <end position="46"/>
    </location>
</feature>
<dbReference type="SUPFAM" id="SSF55166">
    <property type="entry name" value="Hedgehog/DD-peptidase"/>
    <property type="match status" value="1"/>
</dbReference>
<feature type="compositionally biased region" description="Polar residues" evidence="1">
    <location>
        <begin position="1"/>
        <end position="11"/>
    </location>
</feature>
<dbReference type="GO" id="GO:0008233">
    <property type="term" value="F:peptidase activity"/>
    <property type="evidence" value="ECO:0007669"/>
    <property type="project" value="InterPro"/>
</dbReference>
<dbReference type="Proteomes" id="UP000261811">
    <property type="component" value="Unassembled WGS sequence"/>
</dbReference>
<dbReference type="AlphaFoldDB" id="A0A372JU21"/>
<accession>A0A372JU21</accession>
<evidence type="ECO:0000313" key="3">
    <source>
        <dbReference type="EMBL" id="RFU43531.1"/>
    </source>
</evidence>
<protein>
    <submittedName>
        <fullName evidence="3">M15 family peptidase</fullName>
    </submittedName>
</protein>
<dbReference type="OrthoDB" id="9799970at2"/>
<dbReference type="InterPro" id="IPR039561">
    <property type="entry name" value="Peptidase_M15C"/>
</dbReference>
<organism evidence="3 4">
    <name type="scientific">Actinomadura logoneensis</name>
    <dbReference type="NCBI Taxonomy" id="2293572"/>
    <lineage>
        <taxon>Bacteria</taxon>
        <taxon>Bacillati</taxon>
        <taxon>Actinomycetota</taxon>
        <taxon>Actinomycetes</taxon>
        <taxon>Streptosporangiales</taxon>
        <taxon>Thermomonosporaceae</taxon>
        <taxon>Actinomadura</taxon>
    </lineage>
</organism>
<feature type="domain" description="Peptidase M15C" evidence="2">
    <location>
        <begin position="218"/>
        <end position="298"/>
    </location>
</feature>
<feature type="compositionally biased region" description="Low complexity" evidence="1">
    <location>
        <begin position="71"/>
        <end position="110"/>
    </location>
</feature>
<proteinExistence type="predicted"/>
<dbReference type="InterPro" id="IPR009045">
    <property type="entry name" value="Zn_M74/Hedgehog-like"/>
</dbReference>
<feature type="compositionally biased region" description="Polar residues" evidence="1">
    <location>
        <begin position="33"/>
        <end position="46"/>
    </location>
</feature>
<dbReference type="EMBL" id="QURH01000010">
    <property type="protein sequence ID" value="RFU43531.1"/>
    <property type="molecule type" value="Genomic_DNA"/>
</dbReference>
<evidence type="ECO:0000313" key="4">
    <source>
        <dbReference type="Proteomes" id="UP000261811"/>
    </source>
</evidence>
<comment type="caution">
    <text evidence="3">The sequence shown here is derived from an EMBL/GenBank/DDBJ whole genome shotgun (WGS) entry which is preliminary data.</text>
</comment>
<evidence type="ECO:0000256" key="1">
    <source>
        <dbReference type="SAM" id="MobiDB-lite"/>
    </source>
</evidence>
<gene>
    <name evidence="3" type="ORF">DZF91_00595</name>
</gene>
<feature type="region of interest" description="Disordered" evidence="1">
    <location>
        <begin position="66"/>
        <end position="115"/>
    </location>
</feature>
<reference evidence="3 4" key="1">
    <citation type="submission" date="2018-08" db="EMBL/GenBank/DDBJ databases">
        <title>Actinomadura jelena sp. nov., a novel Actinomycete isolated from soil in Chad.</title>
        <authorList>
            <person name="Shi L."/>
        </authorList>
    </citation>
    <scope>NUCLEOTIDE SEQUENCE [LARGE SCALE GENOMIC DNA]</scope>
    <source>
        <strain evidence="3 4">NEAU-G17</strain>
    </source>
</reference>
<dbReference type="Pfam" id="PF13539">
    <property type="entry name" value="Peptidase_M15_4"/>
    <property type="match status" value="1"/>
</dbReference>
<name>A0A372JU21_9ACTN</name>